<name>G0R1G6_ICHMU</name>
<dbReference type="STRING" id="857967.G0R1G6"/>
<dbReference type="EC" id="3.1.1.5" evidence="3"/>
<proteinExistence type="predicted"/>
<dbReference type="Pfam" id="PF01734">
    <property type="entry name" value="Patatin"/>
    <property type="match status" value="1"/>
</dbReference>
<evidence type="ECO:0000313" key="3">
    <source>
        <dbReference type="EMBL" id="EGR28689.1"/>
    </source>
</evidence>
<dbReference type="GO" id="GO:0004622">
    <property type="term" value="F:phosphatidylcholine lysophospholipase activity"/>
    <property type="evidence" value="ECO:0007669"/>
    <property type="project" value="UniProtKB-EC"/>
</dbReference>
<dbReference type="InParanoid" id="G0R1G6"/>
<dbReference type="Gene3D" id="3.40.1090.10">
    <property type="entry name" value="Cytosolic phospholipase A2 catalytic domain"/>
    <property type="match status" value="1"/>
</dbReference>
<evidence type="ECO:0000259" key="2">
    <source>
        <dbReference type="Pfam" id="PF01734"/>
    </source>
</evidence>
<feature type="domain" description="PNPLA" evidence="2">
    <location>
        <begin position="26"/>
        <end position="72"/>
    </location>
</feature>
<keyword evidence="1" id="KW-0443">Lipid metabolism</keyword>
<dbReference type="RefSeq" id="XP_004029925.1">
    <property type="nucleotide sequence ID" value="XM_004029877.1"/>
</dbReference>
<dbReference type="GeneID" id="14904774"/>
<protein>
    <submittedName>
        <fullName evidence="3">Patatin-like phospholipase family protein, putative</fullName>
        <ecNumber evidence="3">3.1.1.5</ecNumber>
    </submittedName>
</protein>
<accession>G0R1G6</accession>
<keyword evidence="3" id="KW-0378">Hydrolase</keyword>
<evidence type="ECO:0000313" key="4">
    <source>
        <dbReference type="Proteomes" id="UP000008983"/>
    </source>
</evidence>
<evidence type="ECO:0000256" key="1">
    <source>
        <dbReference type="ARBA" id="ARBA00023098"/>
    </source>
</evidence>
<sequence length="365" mass="41760">MCPVVFIKTPKKCGKSEIYGMHANPEVDQAFQNTKIRDIARASSAAYPFFAAKIINEKQYVDGGFLFNNVDILLLNLLKQDGFLPEKIKILSLGNAPSEIMTSSQILERAKTMFQGLLQSLKSLINPETYYEQYFAMCGINFEHSIAETSCILGKNYIRIAPQYPNNQFIRLDSVSVQSLQTIKYVGGNWIRDSEQKGVYECILKWFGQVKKVDLSVEIMPRYYSYRNLYSEIENIEDEGLWKKNLLNFNFPYDSKEIVIEPKNIYSLFKYFFQNMDESINDLQYLICKAAAIGHIPSLAHILEGKKEEIQKELILQPGTNNWNSLHYAAANGEIAAFVYLVEILVSTYSLIGDGQLLEIVYQCN</sequence>
<dbReference type="AlphaFoldDB" id="G0R1G6"/>
<dbReference type="EMBL" id="GL984218">
    <property type="protein sequence ID" value="EGR28689.1"/>
    <property type="molecule type" value="Genomic_DNA"/>
</dbReference>
<dbReference type="InterPro" id="IPR016035">
    <property type="entry name" value="Acyl_Trfase/lysoPLipase"/>
</dbReference>
<dbReference type="Proteomes" id="UP000008983">
    <property type="component" value="Unassembled WGS sequence"/>
</dbReference>
<organism evidence="3 4">
    <name type="scientific">Ichthyophthirius multifiliis</name>
    <name type="common">White spot disease agent</name>
    <name type="synonym">Ich</name>
    <dbReference type="NCBI Taxonomy" id="5932"/>
    <lineage>
        <taxon>Eukaryota</taxon>
        <taxon>Sar</taxon>
        <taxon>Alveolata</taxon>
        <taxon>Ciliophora</taxon>
        <taxon>Intramacronucleata</taxon>
        <taxon>Oligohymenophorea</taxon>
        <taxon>Hymenostomatida</taxon>
        <taxon>Ophryoglenina</taxon>
        <taxon>Ichthyophthirius</taxon>
    </lineage>
</organism>
<dbReference type="OrthoDB" id="194358at2759"/>
<gene>
    <name evidence="3" type="ORF">IMG5_170410</name>
</gene>
<dbReference type="SUPFAM" id="SSF52151">
    <property type="entry name" value="FabD/lysophospholipase-like"/>
    <property type="match status" value="1"/>
</dbReference>
<dbReference type="eggNOG" id="KOG0513">
    <property type="taxonomic scope" value="Eukaryota"/>
</dbReference>
<keyword evidence="4" id="KW-1185">Reference proteome</keyword>
<dbReference type="GO" id="GO:0006629">
    <property type="term" value="P:lipid metabolic process"/>
    <property type="evidence" value="ECO:0007669"/>
    <property type="project" value="UniProtKB-KW"/>
</dbReference>
<reference evidence="3 4" key="1">
    <citation type="submission" date="2011-07" db="EMBL/GenBank/DDBJ databases">
        <authorList>
            <person name="Coyne R."/>
            <person name="Brami D."/>
            <person name="Johnson J."/>
            <person name="Hostetler J."/>
            <person name="Hannick L."/>
            <person name="Clark T."/>
            <person name="Cassidy-Hanley D."/>
            <person name="Inman J."/>
        </authorList>
    </citation>
    <scope>NUCLEOTIDE SEQUENCE [LARGE SCALE GENOMIC DNA]</scope>
    <source>
        <strain evidence="3 4">G5</strain>
    </source>
</reference>
<dbReference type="InterPro" id="IPR002641">
    <property type="entry name" value="PNPLA_dom"/>
</dbReference>